<dbReference type="STRING" id="333673.A0A3M0JI25"/>
<dbReference type="GO" id="GO:0005886">
    <property type="term" value="C:plasma membrane"/>
    <property type="evidence" value="ECO:0007669"/>
    <property type="project" value="UniProtKB-SubCell"/>
</dbReference>
<dbReference type="PROSITE" id="PS50262">
    <property type="entry name" value="G_PROTEIN_RECEP_F1_2"/>
    <property type="match status" value="1"/>
</dbReference>
<feature type="compositionally biased region" description="Basic and acidic residues" evidence="11">
    <location>
        <begin position="365"/>
        <end position="389"/>
    </location>
</feature>
<accession>A0A3M0JI25</accession>
<keyword evidence="10" id="KW-0807">Transducer</keyword>
<dbReference type="InterPro" id="IPR017452">
    <property type="entry name" value="GPCR_Rhodpsn_7TM"/>
</dbReference>
<feature type="transmembrane region" description="Helical" evidence="12">
    <location>
        <begin position="265"/>
        <end position="294"/>
    </location>
</feature>
<dbReference type="OrthoDB" id="8953154at2759"/>
<evidence type="ECO:0000256" key="5">
    <source>
        <dbReference type="ARBA" id="ARBA00023040"/>
    </source>
</evidence>
<sequence>MKSRPPSIRGISVTSSGQSRYLQLEHPRAGAAPSERLGFASIHGILVSLCLDAEDPSNWLKISMMFPQPIPGSAAGSRDISTWIAMKFFRERGLVSTASILSIISFKKNFKAKRLADMSLAVIPPASRQKQDGLRAGLFAPAEKDFGMLKANHILSSRCCFADSLVSPMGLERFLFTSHVKSVSEHLIKGGIHSPVFFMEDKQKCTETCFETVPLDISLASFSFARFIFGFAMPFTILIFTNYKIFQTTKRSNSLTCRQKAKVKYVAIAIIVIFLICFAPYHVVLIIRAIYFILHQDCPCPFENKIYPVFTVFLCLGTANSVADPIIYVLVSENIREDCYRSLRRWRRNSSKLNSSTDHNTDNIKLEVLKESEAGSQRKENKEIRDSSDSQKTCTTGRDQESGN</sequence>
<dbReference type="SUPFAM" id="SSF81321">
    <property type="entry name" value="Family A G protein-coupled receptor-like"/>
    <property type="match status" value="1"/>
</dbReference>
<dbReference type="PANTHER" id="PTHR24234:SF7">
    <property type="entry name" value="G-PROTEIN COUPLED RECEPTOR 132-RELATED"/>
    <property type="match status" value="1"/>
</dbReference>
<evidence type="ECO:0000313" key="14">
    <source>
        <dbReference type="EMBL" id="RMB98663.1"/>
    </source>
</evidence>
<keyword evidence="15" id="KW-1185">Reference proteome</keyword>
<evidence type="ECO:0000256" key="2">
    <source>
        <dbReference type="ARBA" id="ARBA00022475"/>
    </source>
</evidence>
<feature type="domain" description="G-protein coupled receptors family 1 profile" evidence="13">
    <location>
        <begin position="209"/>
        <end position="328"/>
    </location>
</feature>
<dbReference type="PANTHER" id="PTHR24234">
    <property type="entry name" value="LYSOPHOSPHATIDIC ACID RECEPTOR 5/SPHINGOSYLPHOSPHORYLCHOLINE RECEPTOR"/>
    <property type="match status" value="1"/>
</dbReference>
<evidence type="ECO:0000256" key="11">
    <source>
        <dbReference type="SAM" id="MobiDB-lite"/>
    </source>
</evidence>
<dbReference type="GO" id="GO:0004930">
    <property type="term" value="F:G protein-coupled receptor activity"/>
    <property type="evidence" value="ECO:0007669"/>
    <property type="project" value="UniProtKB-KW"/>
</dbReference>
<comment type="caution">
    <text evidence="14">The sequence shown here is derived from an EMBL/GenBank/DDBJ whole genome shotgun (WGS) entry which is preliminary data.</text>
</comment>
<evidence type="ECO:0000256" key="6">
    <source>
        <dbReference type="ARBA" id="ARBA00023136"/>
    </source>
</evidence>
<dbReference type="Pfam" id="PF00001">
    <property type="entry name" value="7tm_1"/>
    <property type="match status" value="1"/>
</dbReference>
<organism evidence="14 15">
    <name type="scientific">Hirundo rustica rustica</name>
    <dbReference type="NCBI Taxonomy" id="333673"/>
    <lineage>
        <taxon>Eukaryota</taxon>
        <taxon>Metazoa</taxon>
        <taxon>Chordata</taxon>
        <taxon>Craniata</taxon>
        <taxon>Vertebrata</taxon>
        <taxon>Euteleostomi</taxon>
        <taxon>Archelosauria</taxon>
        <taxon>Archosauria</taxon>
        <taxon>Dinosauria</taxon>
        <taxon>Saurischia</taxon>
        <taxon>Theropoda</taxon>
        <taxon>Coelurosauria</taxon>
        <taxon>Aves</taxon>
        <taxon>Neognathae</taxon>
        <taxon>Neoaves</taxon>
        <taxon>Telluraves</taxon>
        <taxon>Australaves</taxon>
        <taxon>Passeriformes</taxon>
        <taxon>Sylvioidea</taxon>
        <taxon>Hirundinidae</taxon>
        <taxon>Hirundo</taxon>
    </lineage>
</organism>
<feature type="transmembrane region" description="Helical" evidence="12">
    <location>
        <begin position="224"/>
        <end position="245"/>
    </location>
</feature>
<reference evidence="14 15" key="1">
    <citation type="submission" date="2018-07" db="EMBL/GenBank/DDBJ databases">
        <title>A high quality draft genome assembly of the barn swallow (H. rustica rustica).</title>
        <authorList>
            <person name="Formenti G."/>
            <person name="Chiara M."/>
            <person name="Poveda L."/>
            <person name="Francoijs K.-J."/>
            <person name="Bonisoli-Alquati A."/>
            <person name="Canova L."/>
            <person name="Gianfranceschi L."/>
            <person name="Horner D.S."/>
            <person name="Saino N."/>
        </authorList>
    </citation>
    <scope>NUCLEOTIDE SEQUENCE [LARGE SCALE GENOMIC DNA]</scope>
    <source>
        <strain evidence="14">Chelidonia</strain>
        <tissue evidence="14">Blood</tissue>
    </source>
</reference>
<keyword evidence="4 12" id="KW-1133">Transmembrane helix</keyword>
<dbReference type="GO" id="GO:0000082">
    <property type="term" value="P:G1/S transition of mitotic cell cycle"/>
    <property type="evidence" value="ECO:0007669"/>
    <property type="project" value="TreeGrafter"/>
</dbReference>
<dbReference type="AlphaFoldDB" id="A0A3M0JI25"/>
<keyword evidence="7" id="KW-1015">Disulfide bond</keyword>
<comment type="subcellular location">
    <subcellularLocation>
        <location evidence="1">Cell membrane</location>
        <topology evidence="1">Multi-pass membrane protein</topology>
    </subcellularLocation>
</comment>
<gene>
    <name evidence="14" type="ORF">DUI87_24881</name>
</gene>
<feature type="transmembrane region" description="Helical" evidence="12">
    <location>
        <begin position="306"/>
        <end position="331"/>
    </location>
</feature>
<evidence type="ECO:0000256" key="4">
    <source>
        <dbReference type="ARBA" id="ARBA00022989"/>
    </source>
</evidence>
<evidence type="ECO:0000256" key="3">
    <source>
        <dbReference type="ARBA" id="ARBA00022692"/>
    </source>
</evidence>
<dbReference type="Gene3D" id="1.20.1070.10">
    <property type="entry name" value="Rhodopsin 7-helix transmembrane proteins"/>
    <property type="match status" value="1"/>
</dbReference>
<dbReference type="EMBL" id="QRBI01000152">
    <property type="protein sequence ID" value="RMB98663.1"/>
    <property type="molecule type" value="Genomic_DNA"/>
</dbReference>
<dbReference type="GO" id="GO:0010972">
    <property type="term" value="P:negative regulation of G2/M transition of mitotic cell cycle"/>
    <property type="evidence" value="ECO:0007669"/>
    <property type="project" value="TreeGrafter"/>
</dbReference>
<evidence type="ECO:0000256" key="7">
    <source>
        <dbReference type="ARBA" id="ARBA00023157"/>
    </source>
</evidence>
<keyword evidence="8" id="KW-0675">Receptor</keyword>
<keyword evidence="2" id="KW-1003">Cell membrane</keyword>
<evidence type="ECO:0000256" key="12">
    <source>
        <dbReference type="SAM" id="Phobius"/>
    </source>
</evidence>
<name>A0A3M0JI25_HIRRU</name>
<dbReference type="Proteomes" id="UP000269221">
    <property type="component" value="Unassembled WGS sequence"/>
</dbReference>
<evidence type="ECO:0000256" key="1">
    <source>
        <dbReference type="ARBA" id="ARBA00004651"/>
    </source>
</evidence>
<keyword evidence="5" id="KW-0297">G-protein coupled receptor</keyword>
<evidence type="ECO:0000256" key="8">
    <source>
        <dbReference type="ARBA" id="ARBA00023170"/>
    </source>
</evidence>
<keyword evidence="9" id="KW-0325">Glycoprotein</keyword>
<evidence type="ECO:0000259" key="13">
    <source>
        <dbReference type="PROSITE" id="PS50262"/>
    </source>
</evidence>
<dbReference type="InterPro" id="IPR000276">
    <property type="entry name" value="GPCR_Rhodpsn"/>
</dbReference>
<dbReference type="PRINTS" id="PR00237">
    <property type="entry name" value="GPCRRHODOPSN"/>
</dbReference>
<evidence type="ECO:0000256" key="9">
    <source>
        <dbReference type="ARBA" id="ARBA00023180"/>
    </source>
</evidence>
<keyword evidence="6 12" id="KW-0472">Membrane</keyword>
<proteinExistence type="predicted"/>
<evidence type="ECO:0000256" key="10">
    <source>
        <dbReference type="ARBA" id="ARBA00023224"/>
    </source>
</evidence>
<feature type="region of interest" description="Disordered" evidence="11">
    <location>
        <begin position="365"/>
        <end position="404"/>
    </location>
</feature>
<keyword evidence="3 12" id="KW-0812">Transmembrane</keyword>
<evidence type="ECO:0000313" key="15">
    <source>
        <dbReference type="Proteomes" id="UP000269221"/>
    </source>
</evidence>
<protein>
    <recommendedName>
        <fullName evidence="13">G-protein coupled receptors family 1 profile domain-containing protein</fullName>
    </recommendedName>
</protein>